<dbReference type="PANTHER" id="PTHR38032">
    <property type="entry name" value="POLYMERASE-RELATED"/>
    <property type="match status" value="1"/>
</dbReference>
<dbReference type="InterPro" id="IPR005646">
    <property type="entry name" value="FapA"/>
</dbReference>
<accession>A0A6V8MSM7</accession>
<name>A0A6V8MSM7_9BACT</name>
<evidence type="ECO:0000256" key="1">
    <source>
        <dbReference type="SAM" id="Coils"/>
    </source>
</evidence>
<dbReference type="AlphaFoldDB" id="A0A6V8MSM7"/>
<sequence length="545" mass="57893">METDILNGTGLKLQLSPDQKYLQAQYIPVTQRRALDAGQLREAIAASGYGELFISQDALEQLLQRCAVSPVGFTLQIGERRDATLALQLSDDMMSAAITIQPACGGRRITVEEVEQALSREGVVCGILYDEIKAAVEAGEASKLVIAQGTPPIPGEDSQFISLVPEMATQMPQLSDDDTADYRNLGDIVSVSLGDPLLRRTHPTTGVPGVNLLGVELPTTDGVDLPFADNLTGIACDLKDPDLLVAAISGYPVIVPRGVNVDPVFRLKRVDLSTGNLRFKGSLEISGDVSEGMEVTATEDITVGGVVEAARVKAGGNIVIQGGVIGHGHATQPGKMVSRQEMAQLEAGGTVTVQFAENAAISACGDIVIRELAMQSELTSGGSILVGEKGGRKGHIIGGICRAASLVHAVVIGSHAGVPTVIEVGVDPALNRKLEMVQENLAEKQRQLDELTKTLAYVKENPGSMDAGLLNLKQRIYTKCQGELAELTGEKKRLQKRMEINAQARVEVERDAFLGAQIRIGSSTLLVEEDLTSPTFTLGEQGIAY</sequence>
<evidence type="ECO:0000313" key="3">
    <source>
        <dbReference type="EMBL" id="GFO63042.1"/>
    </source>
</evidence>
<reference evidence="4" key="1">
    <citation type="submission" date="2020-06" db="EMBL/GenBank/DDBJ databases">
        <title>Draft genomic sequecing of Geomonas sp. Red736.</title>
        <authorList>
            <person name="Itoh H."/>
            <person name="Xu Z.X."/>
            <person name="Ushijima N."/>
            <person name="Masuda Y."/>
            <person name="Shiratori Y."/>
            <person name="Senoo K."/>
        </authorList>
    </citation>
    <scope>NUCLEOTIDE SEQUENCE [LARGE SCALE GENOMIC DNA]</scope>
    <source>
        <strain evidence="4">Red736</strain>
    </source>
</reference>
<dbReference type="Pfam" id="PF03961">
    <property type="entry name" value="FapA"/>
    <property type="match status" value="1"/>
</dbReference>
<dbReference type="PANTHER" id="PTHR38032:SF1">
    <property type="entry name" value="RNA-BINDING PROTEIN KHPB N-TERMINAL DOMAIN-CONTAINING PROTEIN"/>
    <property type="match status" value="1"/>
</dbReference>
<dbReference type="InterPro" id="IPR046865">
    <property type="entry name" value="FapA_b_solenoid"/>
</dbReference>
<dbReference type="EMBL" id="BLXY01000001">
    <property type="protein sequence ID" value="GFO63042.1"/>
    <property type="molecule type" value="Genomic_DNA"/>
</dbReference>
<dbReference type="Pfam" id="PF20250">
    <property type="entry name" value="FapA_N"/>
    <property type="match status" value="1"/>
</dbReference>
<gene>
    <name evidence="3" type="ORF">GMPD_09610</name>
</gene>
<dbReference type="Proteomes" id="UP000568888">
    <property type="component" value="Unassembled WGS sequence"/>
</dbReference>
<organism evidence="3 4">
    <name type="scientific">Geomonas paludis</name>
    <dbReference type="NCBI Taxonomy" id="2740185"/>
    <lineage>
        <taxon>Bacteria</taxon>
        <taxon>Pseudomonadati</taxon>
        <taxon>Thermodesulfobacteriota</taxon>
        <taxon>Desulfuromonadia</taxon>
        <taxon>Geobacterales</taxon>
        <taxon>Geobacteraceae</taxon>
        <taxon>Geomonas</taxon>
    </lineage>
</organism>
<evidence type="ECO:0000313" key="4">
    <source>
        <dbReference type="Proteomes" id="UP000568888"/>
    </source>
</evidence>
<comment type="caution">
    <text evidence="3">The sequence shown here is derived from an EMBL/GenBank/DDBJ whole genome shotgun (WGS) entry which is preliminary data.</text>
</comment>
<protein>
    <recommendedName>
        <fullName evidence="2">Flagellar Assembly Protein A N-terminal region domain-containing protein</fullName>
    </recommendedName>
</protein>
<feature type="domain" description="Flagellar Assembly Protein A N-terminal region" evidence="2">
    <location>
        <begin position="86"/>
        <end position="255"/>
    </location>
</feature>
<keyword evidence="1" id="KW-0175">Coiled coil</keyword>
<feature type="coiled-coil region" evidence="1">
    <location>
        <begin position="434"/>
        <end position="504"/>
    </location>
</feature>
<dbReference type="InterPro" id="IPR046866">
    <property type="entry name" value="FapA_N"/>
</dbReference>
<evidence type="ECO:0000259" key="2">
    <source>
        <dbReference type="Pfam" id="PF20250"/>
    </source>
</evidence>
<proteinExistence type="predicted"/>